<evidence type="ECO:0000313" key="6">
    <source>
        <dbReference type="Proteomes" id="UP000247476"/>
    </source>
</evidence>
<dbReference type="OrthoDB" id="2374506at2"/>
<dbReference type="InterPro" id="IPR050490">
    <property type="entry name" value="Bact_solute-bd_prot1"/>
</dbReference>
<dbReference type="Gene3D" id="1.10.10.10">
    <property type="entry name" value="Winged helix-like DNA-binding domain superfamily/Winged helix DNA-binding domain"/>
    <property type="match status" value="1"/>
</dbReference>
<evidence type="ECO:0000313" key="5">
    <source>
        <dbReference type="EMBL" id="PYI57384.1"/>
    </source>
</evidence>
<dbReference type="SMART" id="SM00345">
    <property type="entry name" value="HTH_GNTR"/>
    <property type="match status" value="1"/>
</dbReference>
<dbReference type="Pfam" id="PF01547">
    <property type="entry name" value="SBP_bac_1"/>
    <property type="match status" value="1"/>
</dbReference>
<dbReference type="InterPro" id="IPR000524">
    <property type="entry name" value="Tscrpt_reg_HTH_GntR"/>
</dbReference>
<keyword evidence="1" id="KW-0805">Transcription regulation</keyword>
<dbReference type="PROSITE" id="PS50949">
    <property type="entry name" value="HTH_GNTR"/>
    <property type="match status" value="1"/>
</dbReference>
<keyword evidence="2" id="KW-0238">DNA-binding</keyword>
<evidence type="ECO:0000256" key="2">
    <source>
        <dbReference type="ARBA" id="ARBA00023125"/>
    </source>
</evidence>
<dbReference type="InterPro" id="IPR036388">
    <property type="entry name" value="WH-like_DNA-bd_sf"/>
</dbReference>
<dbReference type="InterPro" id="IPR036390">
    <property type="entry name" value="WH_DNA-bd_sf"/>
</dbReference>
<evidence type="ECO:0000256" key="3">
    <source>
        <dbReference type="ARBA" id="ARBA00023163"/>
    </source>
</evidence>
<dbReference type="CDD" id="cd07377">
    <property type="entry name" value="WHTH_GntR"/>
    <property type="match status" value="1"/>
</dbReference>
<dbReference type="InterPro" id="IPR006059">
    <property type="entry name" value="SBP"/>
</dbReference>
<comment type="caution">
    <text evidence="5">The sequence shown here is derived from an EMBL/GenBank/DDBJ whole genome shotgun (WGS) entry which is preliminary data.</text>
</comment>
<dbReference type="PRINTS" id="PR00035">
    <property type="entry name" value="HTHGNTR"/>
</dbReference>
<feature type="domain" description="HTH gntR-type" evidence="4">
    <location>
        <begin position="9"/>
        <end position="77"/>
    </location>
</feature>
<name>A0A2V5KFS3_9BACL</name>
<dbReference type="Gene3D" id="3.40.190.10">
    <property type="entry name" value="Periplasmic binding protein-like II"/>
    <property type="match status" value="1"/>
</dbReference>
<reference evidence="5 6" key="1">
    <citation type="submission" date="2018-05" db="EMBL/GenBank/DDBJ databases">
        <title>Paenibacillus flagellatus sp. nov., isolated from selenium mineral soil.</title>
        <authorList>
            <person name="Dai X."/>
        </authorList>
    </citation>
    <scope>NUCLEOTIDE SEQUENCE [LARGE SCALE GENOMIC DNA]</scope>
    <source>
        <strain evidence="5 6">DXL2</strain>
    </source>
</reference>
<dbReference type="SUPFAM" id="SSF53850">
    <property type="entry name" value="Periplasmic binding protein-like II"/>
    <property type="match status" value="1"/>
</dbReference>
<gene>
    <name evidence="5" type="ORF">DLM86_02805</name>
</gene>
<dbReference type="EMBL" id="QJVJ01000001">
    <property type="protein sequence ID" value="PYI57384.1"/>
    <property type="molecule type" value="Genomic_DNA"/>
</dbReference>
<keyword evidence="6" id="KW-1185">Reference proteome</keyword>
<evidence type="ECO:0000259" key="4">
    <source>
        <dbReference type="PROSITE" id="PS50949"/>
    </source>
</evidence>
<organism evidence="5 6">
    <name type="scientific">Paenibacillus flagellatus</name>
    <dbReference type="NCBI Taxonomy" id="2211139"/>
    <lineage>
        <taxon>Bacteria</taxon>
        <taxon>Bacillati</taxon>
        <taxon>Bacillota</taxon>
        <taxon>Bacilli</taxon>
        <taxon>Bacillales</taxon>
        <taxon>Paenibacillaceae</taxon>
        <taxon>Paenibacillus</taxon>
    </lineage>
</organism>
<dbReference type="Pfam" id="PF00392">
    <property type="entry name" value="GntR"/>
    <property type="match status" value="1"/>
</dbReference>
<dbReference type="GO" id="GO:0003677">
    <property type="term" value="F:DNA binding"/>
    <property type="evidence" value="ECO:0007669"/>
    <property type="project" value="UniProtKB-KW"/>
</dbReference>
<dbReference type="SUPFAM" id="SSF46785">
    <property type="entry name" value="Winged helix' DNA-binding domain"/>
    <property type="match status" value="1"/>
</dbReference>
<dbReference type="PANTHER" id="PTHR43649">
    <property type="entry name" value="ARABINOSE-BINDING PROTEIN-RELATED"/>
    <property type="match status" value="1"/>
</dbReference>
<dbReference type="PANTHER" id="PTHR43649:SF12">
    <property type="entry name" value="DIACETYLCHITOBIOSE BINDING PROTEIN DASA"/>
    <property type="match status" value="1"/>
</dbReference>
<keyword evidence="3" id="KW-0804">Transcription</keyword>
<proteinExistence type="predicted"/>
<protein>
    <submittedName>
        <fullName evidence="5">ABC transporter substrate-binding protein</fullName>
    </submittedName>
</protein>
<sequence>MLKKRNEFEGRYALFRNEIRGEILSGAIRPGEFLLSEVTLGERYNLSRTSVRRVLAELEADGLIEKMPGKGNRVRQPERKYEKRPLKVACFSESYEIPILHKTIRLFEQAYPHVKVELAVLPTANYVASVLHSFEGEQAPDVVLVSEFHLRQIGQAGKLDALLSSAPDEWDGAEDVYPGVLRMFTEGARLKAVPLVFSPVVYCYNTELIPDPASVRLDDWDDLLALAQRYTLADEQGNKQQYGFGFSISGNRWSSFLLQNGGAFYEEDGSTPSFAGERTEEAFQFCLDLMYKHQVSPISIHGSTRLVEDLFIRNKVAVVLSTYYFMSEFRHNGMNWDVLPVVPGNRTKGTTLIGGGLAIRSGTDQEKLARTFAEFMLGREAQAVIKREGCTLPARASVAEDESLWNPDVHPKHYGAFRDVVPHARSLNELGVAQDKIDMLQRELVLLWSNLESPGEACRRIEPLLAREEPGVRGAK</sequence>
<dbReference type="GO" id="GO:0003700">
    <property type="term" value="F:DNA-binding transcription factor activity"/>
    <property type="evidence" value="ECO:0007669"/>
    <property type="project" value="InterPro"/>
</dbReference>
<evidence type="ECO:0000256" key="1">
    <source>
        <dbReference type="ARBA" id="ARBA00023015"/>
    </source>
</evidence>
<dbReference type="Proteomes" id="UP000247476">
    <property type="component" value="Unassembled WGS sequence"/>
</dbReference>
<dbReference type="AlphaFoldDB" id="A0A2V5KFS3"/>
<accession>A0A2V5KFS3</accession>
<dbReference type="RefSeq" id="WP_110838424.1">
    <property type="nucleotide sequence ID" value="NZ_QJVJ01000001.1"/>
</dbReference>